<comment type="caution">
    <text evidence="1">The sequence shown here is derived from an EMBL/GenBank/DDBJ whole genome shotgun (WGS) entry which is preliminary data.</text>
</comment>
<dbReference type="EMBL" id="JAKZMO010000050">
    <property type="protein sequence ID" value="MDG5486913.1"/>
    <property type="molecule type" value="Genomic_DNA"/>
</dbReference>
<gene>
    <name evidence="1" type="ORF">MNO81_29335</name>
</gene>
<protein>
    <submittedName>
        <fullName evidence="1">Uncharacterized protein</fullName>
    </submittedName>
</protein>
<evidence type="ECO:0000313" key="2">
    <source>
        <dbReference type="Proteomes" id="UP001154266"/>
    </source>
</evidence>
<reference evidence="1" key="1">
    <citation type="journal article" date="2023" name="Environ. Microbiol.">
        <title>The 2-methylpropene degradation pathway in Mycobacteriaceae family strains.</title>
        <authorList>
            <person name="Helbich S."/>
            <person name="Barrantes I."/>
            <person name="Dos Anjos Borges L.G."/>
            <person name="Pieper D.H."/>
            <person name="Vainshtein Y."/>
            <person name="Sohn K."/>
            <person name="Engesser K.H."/>
        </authorList>
    </citation>
    <scope>NUCLEOTIDE SEQUENCE</scope>
    <source>
        <strain evidence="1">IBE100</strain>
    </source>
</reference>
<keyword evidence="2" id="KW-1185">Reference proteome</keyword>
<name>A0ABT6H0H1_MYCGU</name>
<organism evidence="1 2">
    <name type="scientific">Mycolicibacterium gadium</name>
    <name type="common">Mycobacterium gadium</name>
    <dbReference type="NCBI Taxonomy" id="1794"/>
    <lineage>
        <taxon>Bacteria</taxon>
        <taxon>Bacillati</taxon>
        <taxon>Actinomycetota</taxon>
        <taxon>Actinomycetes</taxon>
        <taxon>Mycobacteriales</taxon>
        <taxon>Mycobacteriaceae</taxon>
        <taxon>Mycolicibacterium</taxon>
    </lineage>
</organism>
<evidence type="ECO:0000313" key="1">
    <source>
        <dbReference type="EMBL" id="MDG5486913.1"/>
    </source>
</evidence>
<proteinExistence type="predicted"/>
<dbReference type="Proteomes" id="UP001154266">
    <property type="component" value="Unassembled WGS sequence"/>
</dbReference>
<accession>A0ABT6H0H1</accession>
<dbReference type="RefSeq" id="WP_170981278.1">
    <property type="nucleotide sequence ID" value="NZ_JAKZMO010000050.1"/>
</dbReference>
<sequence>MLDDLLAARAAIAICERLLDNPDDLDALDAARQLIDDNMPWVKLGRQLVDSAPDC</sequence>